<comment type="similarity">
    <text evidence="2 15">Belongs to the peptidase M20A family. DapE subfamily.</text>
</comment>
<proteinExistence type="inferred from homology"/>
<evidence type="ECO:0000256" key="8">
    <source>
        <dbReference type="ARBA" id="ARBA00022801"/>
    </source>
</evidence>
<evidence type="ECO:0000256" key="15">
    <source>
        <dbReference type="HAMAP-Rule" id="MF_01690"/>
    </source>
</evidence>
<dbReference type="EC" id="3.5.1.18" evidence="4 15"/>
<dbReference type="CDD" id="cd03891">
    <property type="entry name" value="M20_DapE_proteobac"/>
    <property type="match status" value="1"/>
</dbReference>
<feature type="active site" evidence="15">
    <location>
        <position position="91"/>
    </location>
</feature>
<evidence type="ECO:0000256" key="3">
    <source>
        <dbReference type="ARBA" id="ARBA00011738"/>
    </source>
</evidence>
<comment type="subunit">
    <text evidence="3 15">Homodimer.</text>
</comment>
<feature type="binding site" evidence="15">
    <location>
        <position position="159"/>
    </location>
    <ligand>
        <name>Zn(2+)</name>
        <dbReference type="ChEBI" id="CHEBI:29105"/>
        <label>2</label>
    </ligand>
</feature>
<keyword evidence="7 15" id="KW-0479">Metal-binding</keyword>
<feature type="active site" description="Proton acceptor" evidence="15">
    <location>
        <position position="158"/>
    </location>
</feature>
<feature type="binding site" evidence="15">
    <location>
        <position position="89"/>
    </location>
    <ligand>
        <name>Zn(2+)</name>
        <dbReference type="ChEBI" id="CHEBI:29105"/>
        <label>1</label>
    </ligand>
</feature>
<comment type="cofactor">
    <cofactor evidence="15">
        <name>Zn(2+)</name>
        <dbReference type="ChEBI" id="CHEBI:29105"/>
    </cofactor>
    <cofactor evidence="15">
        <name>Co(2+)</name>
        <dbReference type="ChEBI" id="CHEBI:48828"/>
    </cofactor>
    <text evidence="15">Binds 2 Zn(2+) or Co(2+) ions per subunit.</text>
</comment>
<dbReference type="EMBL" id="LVJN01000019">
    <property type="protein sequence ID" value="OSM03947.1"/>
    <property type="molecule type" value="Genomic_DNA"/>
</dbReference>
<feature type="domain" description="Peptidase M20 dimerisation" evidence="16">
    <location>
        <begin position="200"/>
        <end position="303"/>
    </location>
</feature>
<keyword evidence="18" id="KW-1185">Reference proteome</keyword>
<dbReference type="PANTHER" id="PTHR43808:SF31">
    <property type="entry name" value="N-ACETYL-L-CITRULLINE DEACETYLASE"/>
    <property type="match status" value="1"/>
</dbReference>
<keyword evidence="9 15" id="KW-0862">Zinc</keyword>
<organism evidence="17 18">
    <name type="scientific">Magnetofaba australis IT-1</name>
    <dbReference type="NCBI Taxonomy" id="1434232"/>
    <lineage>
        <taxon>Bacteria</taxon>
        <taxon>Pseudomonadati</taxon>
        <taxon>Pseudomonadota</taxon>
        <taxon>Magnetococcia</taxon>
        <taxon>Magnetococcales</taxon>
        <taxon>Magnetococcaceae</taxon>
        <taxon>Magnetofaba</taxon>
    </lineage>
</organism>
<dbReference type="NCBIfam" id="NF009557">
    <property type="entry name" value="PRK13009.1"/>
    <property type="match status" value="1"/>
</dbReference>
<evidence type="ECO:0000256" key="2">
    <source>
        <dbReference type="ARBA" id="ARBA00006746"/>
    </source>
</evidence>
<evidence type="ECO:0000256" key="6">
    <source>
        <dbReference type="ARBA" id="ARBA00022605"/>
    </source>
</evidence>
<dbReference type="GO" id="GO:0019877">
    <property type="term" value="P:diaminopimelate biosynthetic process"/>
    <property type="evidence" value="ECO:0007669"/>
    <property type="project" value="UniProtKB-UniRule"/>
</dbReference>
<dbReference type="GO" id="GO:0009089">
    <property type="term" value="P:lysine biosynthetic process via diaminopimelate"/>
    <property type="evidence" value="ECO:0007669"/>
    <property type="project" value="UniProtKB-UniRule"/>
</dbReference>
<evidence type="ECO:0000256" key="9">
    <source>
        <dbReference type="ARBA" id="ARBA00022833"/>
    </source>
</evidence>
<evidence type="ECO:0000256" key="7">
    <source>
        <dbReference type="ARBA" id="ARBA00022723"/>
    </source>
</evidence>
<keyword evidence="6 15" id="KW-0028">Amino-acid biosynthesis</keyword>
<keyword evidence="8 15" id="KW-0378">Hydrolase</keyword>
<dbReference type="AlphaFoldDB" id="A0A1Y2K3I8"/>
<protein>
    <recommendedName>
        <fullName evidence="5 15">Succinyl-diaminopimelate desuccinylase</fullName>
        <shortName evidence="15">SDAP desuccinylase</shortName>
        <ecNumber evidence="4 15">3.5.1.18</ecNumber>
    </recommendedName>
    <alternativeName>
        <fullName evidence="13 15">N-succinyl-LL-2,6-diaminoheptanedioate amidohydrolase</fullName>
    </alternativeName>
</protein>
<dbReference type="InterPro" id="IPR050072">
    <property type="entry name" value="Peptidase_M20A"/>
</dbReference>
<comment type="catalytic activity">
    <reaction evidence="14 15">
        <text>N-succinyl-(2S,6S)-2,6-diaminopimelate + H2O = (2S,6S)-2,6-diaminopimelate + succinate</text>
        <dbReference type="Rhea" id="RHEA:22608"/>
        <dbReference type="ChEBI" id="CHEBI:15377"/>
        <dbReference type="ChEBI" id="CHEBI:30031"/>
        <dbReference type="ChEBI" id="CHEBI:57609"/>
        <dbReference type="ChEBI" id="CHEBI:58087"/>
        <dbReference type="EC" id="3.5.1.18"/>
    </reaction>
</comment>
<dbReference type="NCBIfam" id="TIGR01246">
    <property type="entry name" value="dapE_proteo"/>
    <property type="match status" value="1"/>
</dbReference>
<keyword evidence="10 15" id="KW-0220">Diaminopimelate biosynthesis</keyword>
<evidence type="ECO:0000259" key="16">
    <source>
        <dbReference type="Pfam" id="PF07687"/>
    </source>
</evidence>
<evidence type="ECO:0000256" key="10">
    <source>
        <dbReference type="ARBA" id="ARBA00022915"/>
    </source>
</evidence>
<feature type="binding site" evidence="15">
    <location>
        <position position="122"/>
    </location>
    <ligand>
        <name>Zn(2+)</name>
        <dbReference type="ChEBI" id="CHEBI:29105"/>
        <label>1</label>
    </ligand>
</feature>
<dbReference type="GO" id="GO:0006526">
    <property type="term" value="P:L-arginine biosynthetic process"/>
    <property type="evidence" value="ECO:0007669"/>
    <property type="project" value="TreeGrafter"/>
</dbReference>
<dbReference type="GO" id="GO:0050897">
    <property type="term" value="F:cobalt ion binding"/>
    <property type="evidence" value="ECO:0007669"/>
    <property type="project" value="UniProtKB-UniRule"/>
</dbReference>
<gene>
    <name evidence="15" type="primary">dapE</name>
    <name evidence="17" type="ORF">MAIT1_01018</name>
</gene>
<evidence type="ECO:0000256" key="13">
    <source>
        <dbReference type="ARBA" id="ARBA00031891"/>
    </source>
</evidence>
<evidence type="ECO:0000313" key="18">
    <source>
        <dbReference type="Proteomes" id="UP000194003"/>
    </source>
</evidence>
<name>A0A1Y2K3I8_9PROT</name>
<dbReference type="Proteomes" id="UP000194003">
    <property type="component" value="Unassembled WGS sequence"/>
</dbReference>
<reference evidence="17 18" key="1">
    <citation type="journal article" date="2016" name="BMC Genomics">
        <title>Combined genomic and structural analyses of a cultured magnetotactic bacterium reveals its niche adaptation to a dynamic environment.</title>
        <authorList>
            <person name="Araujo A.C."/>
            <person name="Morillo V."/>
            <person name="Cypriano J."/>
            <person name="Teixeira L.C."/>
            <person name="Leao P."/>
            <person name="Lyra S."/>
            <person name="Almeida L.G."/>
            <person name="Bazylinski D.A."/>
            <person name="Vasconcellos A.T."/>
            <person name="Abreu F."/>
            <person name="Lins U."/>
        </authorList>
    </citation>
    <scope>NUCLEOTIDE SEQUENCE [LARGE SCALE GENOMIC DNA]</scope>
    <source>
        <strain evidence="17 18">IT-1</strain>
    </source>
</reference>
<dbReference type="Pfam" id="PF07687">
    <property type="entry name" value="M20_dimer"/>
    <property type="match status" value="1"/>
</dbReference>
<feature type="binding site" evidence="15">
    <location>
        <position position="187"/>
    </location>
    <ligand>
        <name>Zn(2+)</name>
        <dbReference type="ChEBI" id="CHEBI:29105"/>
        <label>1</label>
    </ligand>
</feature>
<evidence type="ECO:0000256" key="5">
    <source>
        <dbReference type="ARBA" id="ARBA00022391"/>
    </source>
</evidence>
<sequence length="399" mass="42818">MSASGTFKDQNDFMNASPIAPAGSGDPLEIALELLRAPSITPEDHGAQDILIRHLEDLGFTIHHLRFGDIENFYARIGETGKNFCFAGHTDVVPPGDATKWRSQPFAADIVDGLLIGRGACDMKGGLAAMLAGAARFLTERPHFAQHNSLSFLITGDEEGDAVNGTIKILDWLNERGETLDYCVVGEPTSAAVLGDVVKNGRRGSVNGVITIRGMAGHVAYPHLAKNAIHLAAPAIAAISAIEFDQGNQYFQPSSLQFTRIEGGGAATNVVPGALEARFNIRFSTEHTPDSLEALIREKLADLDYDLTMTVSGLPFLTDGGELVESMCEVVRNTTGQQAELATGGGTSDARFISQVCPQTVEFGLVGQTMHKVDECVPIADLETLTEVYRRLLEKMFSS</sequence>
<keyword evidence="11 15" id="KW-0457">Lysine biosynthesis</keyword>
<dbReference type="SUPFAM" id="SSF53187">
    <property type="entry name" value="Zn-dependent exopeptidases"/>
    <property type="match status" value="1"/>
</dbReference>
<comment type="caution">
    <text evidence="17">The sequence shown here is derived from an EMBL/GenBank/DDBJ whole genome shotgun (WGS) entry which is preliminary data.</text>
</comment>
<dbReference type="Gene3D" id="3.40.630.10">
    <property type="entry name" value="Zn peptidases"/>
    <property type="match status" value="2"/>
</dbReference>
<comment type="pathway">
    <text evidence="1 15">Amino-acid biosynthesis; L-lysine biosynthesis via DAP pathway; LL-2,6-diaminopimelate from (S)-tetrahydrodipicolinate (succinylase route): step 3/3.</text>
</comment>
<evidence type="ECO:0000313" key="17">
    <source>
        <dbReference type="EMBL" id="OSM03947.1"/>
    </source>
</evidence>
<dbReference type="STRING" id="1434232.MAIT1_01018"/>
<accession>A0A1Y2K3I8</accession>
<evidence type="ECO:0000256" key="11">
    <source>
        <dbReference type="ARBA" id="ARBA00023154"/>
    </source>
</evidence>
<keyword evidence="12 15" id="KW-0170">Cobalt</keyword>
<evidence type="ECO:0000256" key="14">
    <source>
        <dbReference type="ARBA" id="ARBA00051301"/>
    </source>
</evidence>
<dbReference type="PANTHER" id="PTHR43808">
    <property type="entry name" value="ACETYLORNITHINE DEACETYLASE"/>
    <property type="match status" value="1"/>
</dbReference>
<dbReference type="HAMAP" id="MF_01690">
    <property type="entry name" value="DapE"/>
    <property type="match status" value="1"/>
</dbReference>
<dbReference type="SUPFAM" id="SSF55031">
    <property type="entry name" value="Bacterial exopeptidase dimerisation domain"/>
    <property type="match status" value="1"/>
</dbReference>
<dbReference type="InterPro" id="IPR036264">
    <property type="entry name" value="Bact_exopeptidase_dim_dom"/>
</dbReference>
<evidence type="ECO:0000256" key="4">
    <source>
        <dbReference type="ARBA" id="ARBA00011921"/>
    </source>
</evidence>
<dbReference type="InterPro" id="IPR011650">
    <property type="entry name" value="Peptidase_M20_dimer"/>
</dbReference>
<dbReference type="UniPathway" id="UPA00034">
    <property type="reaction ID" value="UER00021"/>
</dbReference>
<evidence type="ECO:0000256" key="12">
    <source>
        <dbReference type="ARBA" id="ARBA00023285"/>
    </source>
</evidence>
<dbReference type="Pfam" id="PF01546">
    <property type="entry name" value="Peptidase_M20"/>
    <property type="match status" value="1"/>
</dbReference>
<dbReference type="InterPro" id="IPR002933">
    <property type="entry name" value="Peptidase_M20"/>
</dbReference>
<dbReference type="GO" id="GO:0009014">
    <property type="term" value="F:succinyl-diaminopimelate desuccinylase activity"/>
    <property type="evidence" value="ECO:0007669"/>
    <property type="project" value="UniProtKB-UniRule"/>
</dbReference>
<feature type="binding site" evidence="15">
    <location>
        <position position="371"/>
    </location>
    <ligand>
        <name>Zn(2+)</name>
        <dbReference type="ChEBI" id="CHEBI:29105"/>
        <label>2</label>
    </ligand>
</feature>
<dbReference type="GO" id="GO:0008777">
    <property type="term" value="F:acetylornithine deacetylase activity"/>
    <property type="evidence" value="ECO:0007669"/>
    <property type="project" value="TreeGrafter"/>
</dbReference>
<comment type="function">
    <text evidence="15">Catalyzes the hydrolysis of N-succinyl-L,L-diaminopimelic acid (SDAP), forming succinate and LL-2,6-diaminopimelate (DAP), an intermediate involved in the bacterial biosynthesis of lysine and meso-diaminopimelic acid, an essential component of bacterial cell walls.</text>
</comment>
<feature type="binding site" evidence="15">
    <location>
        <position position="122"/>
    </location>
    <ligand>
        <name>Zn(2+)</name>
        <dbReference type="ChEBI" id="CHEBI:29105"/>
        <label>2</label>
    </ligand>
</feature>
<evidence type="ECO:0000256" key="1">
    <source>
        <dbReference type="ARBA" id="ARBA00005130"/>
    </source>
</evidence>
<dbReference type="InterPro" id="IPR005941">
    <property type="entry name" value="DapE_proteobac"/>
</dbReference>
<dbReference type="GO" id="GO:0008270">
    <property type="term" value="F:zinc ion binding"/>
    <property type="evidence" value="ECO:0007669"/>
    <property type="project" value="UniProtKB-UniRule"/>
</dbReference>